<dbReference type="Proteomes" id="UP000886523">
    <property type="component" value="Unassembled WGS sequence"/>
</dbReference>
<keyword evidence="1" id="KW-0805">Transcription regulation</keyword>
<dbReference type="Gene3D" id="4.10.240.10">
    <property type="entry name" value="Zn(2)-C6 fungal-type DNA-binding domain"/>
    <property type="match status" value="1"/>
</dbReference>
<feature type="compositionally biased region" description="Basic and acidic residues" evidence="5">
    <location>
        <begin position="99"/>
        <end position="112"/>
    </location>
</feature>
<dbReference type="GO" id="GO:0000981">
    <property type="term" value="F:DNA-binding transcription factor activity, RNA polymerase II-specific"/>
    <property type="evidence" value="ECO:0007669"/>
    <property type="project" value="InterPro"/>
</dbReference>
<reference evidence="7" key="1">
    <citation type="journal article" date="2020" name="Nat. Commun.">
        <title>Large-scale genome sequencing of mycorrhizal fungi provides insights into the early evolution of symbiotic traits.</title>
        <authorList>
            <person name="Miyauchi S."/>
            <person name="Kiss E."/>
            <person name="Kuo A."/>
            <person name="Drula E."/>
            <person name="Kohler A."/>
            <person name="Sanchez-Garcia M."/>
            <person name="Morin E."/>
            <person name="Andreopoulos B."/>
            <person name="Barry K.W."/>
            <person name="Bonito G."/>
            <person name="Buee M."/>
            <person name="Carver A."/>
            <person name="Chen C."/>
            <person name="Cichocki N."/>
            <person name="Clum A."/>
            <person name="Culley D."/>
            <person name="Crous P.W."/>
            <person name="Fauchery L."/>
            <person name="Girlanda M."/>
            <person name="Hayes R.D."/>
            <person name="Keri Z."/>
            <person name="LaButti K."/>
            <person name="Lipzen A."/>
            <person name="Lombard V."/>
            <person name="Magnuson J."/>
            <person name="Maillard F."/>
            <person name="Murat C."/>
            <person name="Nolan M."/>
            <person name="Ohm R.A."/>
            <person name="Pangilinan J."/>
            <person name="Pereira M.F."/>
            <person name="Perotto S."/>
            <person name="Peter M."/>
            <person name="Pfister S."/>
            <person name="Riley R."/>
            <person name="Sitrit Y."/>
            <person name="Stielow J.B."/>
            <person name="Szollosi G."/>
            <person name="Zifcakova L."/>
            <person name="Stursova M."/>
            <person name="Spatafora J.W."/>
            <person name="Tedersoo L."/>
            <person name="Vaario L.M."/>
            <person name="Yamada A."/>
            <person name="Yan M."/>
            <person name="Wang P."/>
            <person name="Xu J."/>
            <person name="Bruns T."/>
            <person name="Baldrian P."/>
            <person name="Vilgalys R."/>
            <person name="Dunand C."/>
            <person name="Henrissat B."/>
            <person name="Grigoriev I.V."/>
            <person name="Hibbett D."/>
            <person name="Nagy L.G."/>
            <person name="Martin F.M."/>
        </authorList>
    </citation>
    <scope>NUCLEOTIDE SEQUENCE</scope>
    <source>
        <strain evidence="7">UP504</strain>
    </source>
</reference>
<feature type="compositionally biased region" description="Polar residues" evidence="5">
    <location>
        <begin position="144"/>
        <end position="157"/>
    </location>
</feature>
<dbReference type="PANTHER" id="PTHR31069">
    <property type="entry name" value="OLEATE-ACTIVATED TRANSCRIPTION FACTOR 1-RELATED"/>
    <property type="match status" value="1"/>
</dbReference>
<dbReference type="OrthoDB" id="39175at2759"/>
<dbReference type="PROSITE" id="PS00463">
    <property type="entry name" value="ZN2_CY6_FUNGAL_1"/>
    <property type="match status" value="1"/>
</dbReference>
<feature type="region of interest" description="Disordered" evidence="5">
    <location>
        <begin position="99"/>
        <end position="157"/>
    </location>
</feature>
<comment type="caution">
    <text evidence="7">The sequence shown here is derived from an EMBL/GenBank/DDBJ whole genome shotgun (WGS) entry which is preliminary data.</text>
</comment>
<evidence type="ECO:0000259" key="6">
    <source>
        <dbReference type="PROSITE" id="PS50048"/>
    </source>
</evidence>
<evidence type="ECO:0000256" key="4">
    <source>
        <dbReference type="ARBA" id="ARBA00023242"/>
    </source>
</evidence>
<evidence type="ECO:0000256" key="2">
    <source>
        <dbReference type="ARBA" id="ARBA00023125"/>
    </source>
</evidence>
<name>A0A9P6E265_9AGAM</name>
<dbReference type="GO" id="GO:0003677">
    <property type="term" value="F:DNA binding"/>
    <property type="evidence" value="ECO:0007669"/>
    <property type="project" value="UniProtKB-KW"/>
</dbReference>
<organism evidence="7 8">
    <name type="scientific">Hydnum rufescens UP504</name>
    <dbReference type="NCBI Taxonomy" id="1448309"/>
    <lineage>
        <taxon>Eukaryota</taxon>
        <taxon>Fungi</taxon>
        <taxon>Dikarya</taxon>
        <taxon>Basidiomycota</taxon>
        <taxon>Agaricomycotina</taxon>
        <taxon>Agaricomycetes</taxon>
        <taxon>Cantharellales</taxon>
        <taxon>Hydnaceae</taxon>
        <taxon>Hydnum</taxon>
    </lineage>
</organism>
<proteinExistence type="predicted"/>
<dbReference type="InterPro" id="IPR001138">
    <property type="entry name" value="Zn2Cys6_DnaBD"/>
</dbReference>
<keyword evidence="3" id="KW-0804">Transcription</keyword>
<keyword evidence="8" id="KW-1185">Reference proteome</keyword>
<feature type="domain" description="Zn(2)-C6 fungal-type" evidence="6">
    <location>
        <begin position="70"/>
        <end position="100"/>
    </location>
</feature>
<dbReference type="CDD" id="cd00067">
    <property type="entry name" value="GAL4"/>
    <property type="match status" value="1"/>
</dbReference>
<dbReference type="Pfam" id="PF00172">
    <property type="entry name" value="Zn_clus"/>
    <property type="match status" value="1"/>
</dbReference>
<sequence>MGCRFLVQSTPKRALGLRSCPECRLILVLAGTLASDVGSQRPSPSSPAPNIPNMEPAQEAGNGRRRVYLACRQCHSRKIKCDGAHPVCSTCIRRRRQCEYDDEPRRRGPDRYRRVRTHHDSGPPSSIRPRPSQNRAPIDLGASPVTTESPPYSTPDTSALISRIGLPNRPLAPPRGPFGSISLYPSPGTPRRFHQGSMNETRTHDPFTGSPSLRPSTPTFTILGLVHLRGMIPSYFLLFLVRAGPTPAPS</sequence>
<keyword evidence="2" id="KW-0238">DNA-binding</keyword>
<dbReference type="InterPro" id="IPR036864">
    <property type="entry name" value="Zn2-C6_fun-type_DNA-bd_sf"/>
</dbReference>
<dbReference type="InterPro" id="IPR050675">
    <property type="entry name" value="OAF3"/>
</dbReference>
<dbReference type="GO" id="GO:0008270">
    <property type="term" value="F:zinc ion binding"/>
    <property type="evidence" value="ECO:0007669"/>
    <property type="project" value="InterPro"/>
</dbReference>
<dbReference type="AlphaFoldDB" id="A0A9P6E265"/>
<dbReference type="PROSITE" id="PS50048">
    <property type="entry name" value="ZN2_CY6_FUNGAL_2"/>
    <property type="match status" value="1"/>
</dbReference>
<dbReference type="SMART" id="SM00066">
    <property type="entry name" value="GAL4"/>
    <property type="match status" value="1"/>
</dbReference>
<accession>A0A9P6E265</accession>
<dbReference type="EMBL" id="MU128916">
    <property type="protein sequence ID" value="KAF9519730.1"/>
    <property type="molecule type" value="Genomic_DNA"/>
</dbReference>
<feature type="compositionally biased region" description="Low complexity" evidence="5">
    <location>
        <begin position="122"/>
        <end position="132"/>
    </location>
</feature>
<evidence type="ECO:0000256" key="3">
    <source>
        <dbReference type="ARBA" id="ARBA00023163"/>
    </source>
</evidence>
<evidence type="ECO:0000256" key="1">
    <source>
        <dbReference type="ARBA" id="ARBA00023015"/>
    </source>
</evidence>
<gene>
    <name evidence="7" type="ORF">BS47DRAFT_1084477</name>
</gene>
<evidence type="ECO:0000313" key="8">
    <source>
        <dbReference type="Proteomes" id="UP000886523"/>
    </source>
</evidence>
<feature type="region of interest" description="Disordered" evidence="5">
    <location>
        <begin position="36"/>
        <end position="62"/>
    </location>
</feature>
<dbReference type="SUPFAM" id="SSF57701">
    <property type="entry name" value="Zn2/Cys6 DNA-binding domain"/>
    <property type="match status" value="1"/>
</dbReference>
<protein>
    <recommendedName>
        <fullName evidence="6">Zn(2)-C6 fungal-type domain-containing protein</fullName>
    </recommendedName>
</protein>
<keyword evidence="4" id="KW-0539">Nucleus</keyword>
<dbReference type="PANTHER" id="PTHR31069:SF32">
    <property type="entry name" value="ARGININE METABOLISM REGULATION PROTEIN II"/>
    <property type="match status" value="1"/>
</dbReference>
<evidence type="ECO:0000256" key="5">
    <source>
        <dbReference type="SAM" id="MobiDB-lite"/>
    </source>
</evidence>
<evidence type="ECO:0000313" key="7">
    <source>
        <dbReference type="EMBL" id="KAF9519730.1"/>
    </source>
</evidence>